<reference evidence="1" key="1">
    <citation type="journal article" date="2020" name="Cell">
        <title>Large-Scale Comparative Analyses of Tick Genomes Elucidate Their Genetic Diversity and Vector Capacities.</title>
        <authorList>
            <consortium name="Tick Genome and Microbiome Consortium (TIGMIC)"/>
            <person name="Jia N."/>
            <person name="Wang J."/>
            <person name="Shi W."/>
            <person name="Du L."/>
            <person name="Sun Y."/>
            <person name="Zhan W."/>
            <person name="Jiang J.F."/>
            <person name="Wang Q."/>
            <person name="Zhang B."/>
            <person name="Ji P."/>
            <person name="Bell-Sakyi L."/>
            <person name="Cui X.M."/>
            <person name="Yuan T.T."/>
            <person name="Jiang B.G."/>
            <person name="Yang W.F."/>
            <person name="Lam T.T."/>
            <person name="Chang Q.C."/>
            <person name="Ding S.J."/>
            <person name="Wang X.J."/>
            <person name="Zhu J.G."/>
            <person name="Ruan X.D."/>
            <person name="Zhao L."/>
            <person name="Wei J.T."/>
            <person name="Ye R.Z."/>
            <person name="Que T.C."/>
            <person name="Du C.H."/>
            <person name="Zhou Y.H."/>
            <person name="Cheng J.X."/>
            <person name="Dai P.F."/>
            <person name="Guo W.B."/>
            <person name="Han X.H."/>
            <person name="Huang E.J."/>
            <person name="Li L.F."/>
            <person name="Wei W."/>
            <person name="Gao Y.C."/>
            <person name="Liu J.Z."/>
            <person name="Shao H.Z."/>
            <person name="Wang X."/>
            <person name="Wang C.C."/>
            <person name="Yang T.C."/>
            <person name="Huo Q.B."/>
            <person name="Li W."/>
            <person name="Chen H.Y."/>
            <person name="Chen S.E."/>
            <person name="Zhou L.G."/>
            <person name="Ni X.B."/>
            <person name="Tian J.H."/>
            <person name="Sheng Y."/>
            <person name="Liu T."/>
            <person name="Pan Y.S."/>
            <person name="Xia L.Y."/>
            <person name="Li J."/>
            <person name="Zhao F."/>
            <person name="Cao W.C."/>
        </authorList>
    </citation>
    <scope>NUCLEOTIDE SEQUENCE</scope>
    <source>
        <strain evidence="1">Rsan-2018</strain>
    </source>
</reference>
<dbReference type="EMBL" id="JABSTV010001250">
    <property type="protein sequence ID" value="KAH7955716.1"/>
    <property type="molecule type" value="Genomic_DNA"/>
</dbReference>
<accession>A0A9D4SW57</accession>
<gene>
    <name evidence="1" type="ORF">HPB52_003291</name>
</gene>
<comment type="caution">
    <text evidence="1">The sequence shown here is derived from an EMBL/GenBank/DDBJ whole genome shotgun (WGS) entry which is preliminary data.</text>
</comment>
<organism evidence="1 2">
    <name type="scientific">Rhipicephalus sanguineus</name>
    <name type="common">Brown dog tick</name>
    <name type="synonym">Ixodes sanguineus</name>
    <dbReference type="NCBI Taxonomy" id="34632"/>
    <lineage>
        <taxon>Eukaryota</taxon>
        <taxon>Metazoa</taxon>
        <taxon>Ecdysozoa</taxon>
        <taxon>Arthropoda</taxon>
        <taxon>Chelicerata</taxon>
        <taxon>Arachnida</taxon>
        <taxon>Acari</taxon>
        <taxon>Parasitiformes</taxon>
        <taxon>Ixodida</taxon>
        <taxon>Ixodoidea</taxon>
        <taxon>Ixodidae</taxon>
        <taxon>Rhipicephalinae</taxon>
        <taxon>Rhipicephalus</taxon>
        <taxon>Rhipicephalus</taxon>
    </lineage>
</organism>
<proteinExistence type="predicted"/>
<name>A0A9D4SW57_RHISA</name>
<evidence type="ECO:0000313" key="1">
    <source>
        <dbReference type="EMBL" id="KAH7955716.1"/>
    </source>
</evidence>
<dbReference type="Proteomes" id="UP000821837">
    <property type="component" value="Unassembled WGS sequence"/>
</dbReference>
<dbReference type="VEuPathDB" id="VectorBase:RSAN_038085"/>
<keyword evidence="2" id="KW-1185">Reference proteome</keyword>
<reference evidence="1" key="2">
    <citation type="submission" date="2021-09" db="EMBL/GenBank/DDBJ databases">
        <authorList>
            <person name="Jia N."/>
            <person name="Wang J."/>
            <person name="Shi W."/>
            <person name="Du L."/>
            <person name="Sun Y."/>
            <person name="Zhan W."/>
            <person name="Jiang J."/>
            <person name="Wang Q."/>
            <person name="Zhang B."/>
            <person name="Ji P."/>
            <person name="Sakyi L.B."/>
            <person name="Cui X."/>
            <person name="Yuan T."/>
            <person name="Jiang B."/>
            <person name="Yang W."/>
            <person name="Lam T.T.-Y."/>
            <person name="Chang Q."/>
            <person name="Ding S."/>
            <person name="Wang X."/>
            <person name="Zhu J."/>
            <person name="Ruan X."/>
            <person name="Zhao L."/>
            <person name="Wei J."/>
            <person name="Que T."/>
            <person name="Du C."/>
            <person name="Cheng J."/>
            <person name="Dai P."/>
            <person name="Han X."/>
            <person name="Huang E."/>
            <person name="Gao Y."/>
            <person name="Liu J."/>
            <person name="Shao H."/>
            <person name="Ye R."/>
            <person name="Li L."/>
            <person name="Wei W."/>
            <person name="Wang X."/>
            <person name="Wang C."/>
            <person name="Huo Q."/>
            <person name="Li W."/>
            <person name="Guo W."/>
            <person name="Chen H."/>
            <person name="Chen S."/>
            <person name="Zhou L."/>
            <person name="Zhou L."/>
            <person name="Ni X."/>
            <person name="Tian J."/>
            <person name="Zhou Y."/>
            <person name="Sheng Y."/>
            <person name="Liu T."/>
            <person name="Pan Y."/>
            <person name="Xia L."/>
            <person name="Li J."/>
            <person name="Zhao F."/>
            <person name="Cao W."/>
        </authorList>
    </citation>
    <scope>NUCLEOTIDE SEQUENCE</scope>
    <source>
        <strain evidence="1">Rsan-2018</strain>
        <tissue evidence="1">Larvae</tissue>
    </source>
</reference>
<sequence>MGVLDANTCLSKFVCEIVARRGASSFIGTTIGSLFAGFAHAPPSSPAHGLWRAAAIGKHGWLPVCTNAFPHCSSRFSTALSILNLIG</sequence>
<evidence type="ECO:0000313" key="2">
    <source>
        <dbReference type="Proteomes" id="UP000821837"/>
    </source>
</evidence>
<dbReference type="AlphaFoldDB" id="A0A9D4SW57"/>
<protein>
    <submittedName>
        <fullName evidence="1">Uncharacterized protein</fullName>
    </submittedName>
</protein>